<dbReference type="RefSeq" id="WP_245920030.1">
    <property type="nucleotide sequence ID" value="NZ_FZNP01000016.1"/>
</dbReference>
<evidence type="ECO:0000259" key="2">
    <source>
        <dbReference type="Pfam" id="PF00534"/>
    </source>
</evidence>
<dbReference type="InterPro" id="IPR001296">
    <property type="entry name" value="Glyco_trans_1"/>
</dbReference>
<dbReference type="Pfam" id="PF00534">
    <property type="entry name" value="Glycos_transf_1"/>
    <property type="match status" value="1"/>
</dbReference>
<organism evidence="3 4">
    <name type="scientific">Actinomadura mexicana</name>
    <dbReference type="NCBI Taxonomy" id="134959"/>
    <lineage>
        <taxon>Bacteria</taxon>
        <taxon>Bacillati</taxon>
        <taxon>Actinomycetota</taxon>
        <taxon>Actinomycetes</taxon>
        <taxon>Streptosporangiales</taxon>
        <taxon>Thermomonosporaceae</taxon>
        <taxon>Actinomadura</taxon>
    </lineage>
</organism>
<dbReference type="Gene3D" id="3.40.50.2000">
    <property type="entry name" value="Glycogen Phosphorylase B"/>
    <property type="match status" value="1"/>
</dbReference>
<dbReference type="GO" id="GO:0016757">
    <property type="term" value="F:glycosyltransferase activity"/>
    <property type="evidence" value="ECO:0007669"/>
    <property type="project" value="InterPro"/>
</dbReference>
<accession>A0A239DYW7</accession>
<name>A0A239DYW7_9ACTN</name>
<keyword evidence="4" id="KW-1185">Reference proteome</keyword>
<dbReference type="PANTHER" id="PTHR12526:SF627">
    <property type="entry name" value="D-RHAMNOSYLTRANSFERASE WBPZ"/>
    <property type="match status" value="1"/>
</dbReference>
<keyword evidence="1 3" id="KW-0808">Transferase</keyword>
<evidence type="ECO:0000256" key="1">
    <source>
        <dbReference type="ARBA" id="ARBA00022679"/>
    </source>
</evidence>
<reference evidence="4" key="1">
    <citation type="submission" date="2017-06" db="EMBL/GenBank/DDBJ databases">
        <authorList>
            <person name="Varghese N."/>
            <person name="Submissions S."/>
        </authorList>
    </citation>
    <scope>NUCLEOTIDE SEQUENCE [LARGE SCALE GENOMIC DNA]</scope>
    <source>
        <strain evidence="4">DSM 44485</strain>
    </source>
</reference>
<dbReference type="EMBL" id="FZNP01000016">
    <property type="protein sequence ID" value="SNS37670.1"/>
    <property type="molecule type" value="Genomic_DNA"/>
</dbReference>
<sequence length="331" mass="37040">MRVLMWHVHGSWATSFVHGPQTTLVPVTPDRGPDGRGRPDTFHWPDRAVEVPPERLRDEDVDAVVLQRPRELRLAEKWLGRRPGRDVPAVYVEHDTPRRTPSDVGMPEEVVPDSRHFLHDRSDILVVHVTHFNQLFWNCGRAPTRVIEHGVVDPGHRYTAELPRAGVVINDPLRRGRVAGADLLAELAAAVPVDLFGMNVSGAPGRLGIAHEALWTFEDLPQARMHEELARRRVYVHPYRWTSLGLALIEAMMLGLPVVALATTEAVEAVPPEAGVLSTRVATLAGAARTLAADPPRARQMGKEARAHAVDRYGLPRFLRDWRRTLQEVTR</sequence>
<dbReference type="SUPFAM" id="SSF53756">
    <property type="entry name" value="UDP-Glycosyltransferase/glycogen phosphorylase"/>
    <property type="match status" value="1"/>
</dbReference>
<dbReference type="Proteomes" id="UP000198420">
    <property type="component" value="Unassembled WGS sequence"/>
</dbReference>
<dbReference type="AlphaFoldDB" id="A0A239DYW7"/>
<gene>
    <name evidence="3" type="ORF">SAMN06265355_11613</name>
</gene>
<evidence type="ECO:0000313" key="4">
    <source>
        <dbReference type="Proteomes" id="UP000198420"/>
    </source>
</evidence>
<protein>
    <submittedName>
        <fullName evidence="3">Glycosyl transferases group 1</fullName>
    </submittedName>
</protein>
<proteinExistence type="predicted"/>
<evidence type="ECO:0000313" key="3">
    <source>
        <dbReference type="EMBL" id="SNS37670.1"/>
    </source>
</evidence>
<feature type="domain" description="Glycosyl transferase family 1" evidence="2">
    <location>
        <begin position="220"/>
        <end position="307"/>
    </location>
</feature>
<dbReference type="PANTHER" id="PTHR12526">
    <property type="entry name" value="GLYCOSYLTRANSFERASE"/>
    <property type="match status" value="1"/>
</dbReference>